<dbReference type="InterPro" id="IPR036052">
    <property type="entry name" value="TrpB-like_PALP_sf"/>
</dbReference>
<dbReference type="OrthoDB" id="9811476at2"/>
<evidence type="ECO:0000256" key="3">
    <source>
        <dbReference type="ARBA" id="ARBA00022898"/>
    </source>
</evidence>
<gene>
    <name evidence="6" type="ordered locus">Tlie_1881</name>
</gene>
<dbReference type="EC" id="4.3.1.19" evidence="6"/>
<dbReference type="PANTHER" id="PTHR48078">
    <property type="entry name" value="THREONINE DEHYDRATASE, MITOCHONDRIAL-RELATED"/>
    <property type="match status" value="1"/>
</dbReference>
<proteinExistence type="inferred from homology"/>
<evidence type="ECO:0000256" key="4">
    <source>
        <dbReference type="ARBA" id="ARBA00023239"/>
    </source>
</evidence>
<evidence type="ECO:0000313" key="7">
    <source>
        <dbReference type="Proteomes" id="UP000005868"/>
    </source>
</evidence>
<dbReference type="EMBL" id="CP003096">
    <property type="protein sequence ID" value="AER67590.1"/>
    <property type="molecule type" value="Genomic_DNA"/>
</dbReference>
<reference evidence="6 7" key="2">
    <citation type="journal article" date="2012" name="Stand. Genomic Sci.">
        <title>Genome sequence of the moderately thermophilic, amino-acid-degrading and sulfur-reducing bacterium Thermovirga lienii type strain (Cas60314(T)).</title>
        <authorList>
            <person name="Goker M."/>
            <person name="Saunders E."/>
            <person name="Lapidus A."/>
            <person name="Nolan M."/>
            <person name="Lucas S."/>
            <person name="Hammon N."/>
            <person name="Deshpande S."/>
            <person name="Cheng J.F."/>
            <person name="Han C."/>
            <person name="Tapia R."/>
            <person name="Goodwin L.A."/>
            <person name="Pitluck S."/>
            <person name="Liolios K."/>
            <person name="Mavromatis K."/>
            <person name="Pagani I."/>
            <person name="Ivanova N."/>
            <person name="Mikhailova N."/>
            <person name="Pati A."/>
            <person name="Chen A."/>
            <person name="Palaniappan K."/>
            <person name="Land M."/>
            <person name="Chang Y.J."/>
            <person name="Jeffries C.D."/>
            <person name="Brambilla E.M."/>
            <person name="Rohde M."/>
            <person name="Spring S."/>
            <person name="Detter J.C."/>
            <person name="Woyke T."/>
            <person name="Bristow J."/>
            <person name="Eisen J.A."/>
            <person name="Markowitz V."/>
            <person name="Hugenholtz P."/>
            <person name="Kyrpides N.C."/>
            <person name="Klenk H.P."/>
        </authorList>
    </citation>
    <scope>NUCLEOTIDE SEQUENCE [LARGE SCALE GENOMIC DNA]</scope>
    <source>
        <strain evidence="7">ATCC BAA-1197 / DSM 17291 / Cas60314</strain>
    </source>
</reference>
<dbReference type="HOGENOM" id="CLU_021152_4_2_0"/>
<dbReference type="CDD" id="cd01562">
    <property type="entry name" value="Thr-dehyd"/>
    <property type="match status" value="1"/>
</dbReference>
<accession>G7V9D0</accession>
<dbReference type="SUPFAM" id="SSF53686">
    <property type="entry name" value="Tryptophan synthase beta subunit-like PLP-dependent enzymes"/>
    <property type="match status" value="1"/>
</dbReference>
<dbReference type="InterPro" id="IPR001926">
    <property type="entry name" value="TrpB-like_PALP"/>
</dbReference>
<dbReference type="PANTHER" id="PTHR48078:SF6">
    <property type="entry name" value="L-THREONINE DEHYDRATASE CATABOLIC TDCB"/>
    <property type="match status" value="1"/>
</dbReference>
<keyword evidence="4 6" id="KW-0456">Lyase</keyword>
<feature type="domain" description="Tryptophan synthase beta chain-like PALP" evidence="5">
    <location>
        <begin position="20"/>
        <end position="308"/>
    </location>
</feature>
<comment type="cofactor">
    <cofactor evidence="1">
        <name>pyridoxal 5'-phosphate</name>
        <dbReference type="ChEBI" id="CHEBI:597326"/>
    </cofactor>
</comment>
<dbReference type="GO" id="GO:0009097">
    <property type="term" value="P:isoleucine biosynthetic process"/>
    <property type="evidence" value="ECO:0007669"/>
    <property type="project" value="TreeGrafter"/>
</dbReference>
<organism evidence="6 7">
    <name type="scientific">Thermovirga lienii (strain ATCC BAA-1197 / DSM 17291 / Cas60314)</name>
    <dbReference type="NCBI Taxonomy" id="580340"/>
    <lineage>
        <taxon>Bacteria</taxon>
        <taxon>Thermotogati</taxon>
        <taxon>Synergistota</taxon>
        <taxon>Synergistia</taxon>
        <taxon>Synergistales</taxon>
        <taxon>Thermovirgaceae</taxon>
        <taxon>Thermovirga</taxon>
    </lineage>
</organism>
<dbReference type="GO" id="GO:0006567">
    <property type="term" value="P:L-threonine catabolic process"/>
    <property type="evidence" value="ECO:0007669"/>
    <property type="project" value="TreeGrafter"/>
</dbReference>
<dbReference type="FunFam" id="3.40.50.1100:FF:000005">
    <property type="entry name" value="Threonine dehydratase catabolic"/>
    <property type="match status" value="1"/>
</dbReference>
<dbReference type="STRING" id="580340.Tlie_1881"/>
<keyword evidence="3" id="KW-0663">Pyridoxal phosphate</keyword>
<dbReference type="Pfam" id="PF00291">
    <property type="entry name" value="PALP"/>
    <property type="match status" value="1"/>
</dbReference>
<dbReference type="InterPro" id="IPR050147">
    <property type="entry name" value="Ser/Thr_Dehydratase"/>
</dbReference>
<dbReference type="KEGG" id="tli:Tlie_1881"/>
<evidence type="ECO:0000256" key="2">
    <source>
        <dbReference type="ARBA" id="ARBA00010869"/>
    </source>
</evidence>
<dbReference type="eggNOG" id="COG1171">
    <property type="taxonomic scope" value="Bacteria"/>
</dbReference>
<reference evidence="7" key="1">
    <citation type="submission" date="2011-10" db="EMBL/GenBank/DDBJ databases">
        <title>The complete genome of chromosome of Thermovirga lienii DSM 17291.</title>
        <authorList>
            <consortium name="US DOE Joint Genome Institute (JGI-PGF)"/>
            <person name="Lucas S."/>
            <person name="Copeland A."/>
            <person name="Lapidus A."/>
            <person name="Glavina del Rio T."/>
            <person name="Dalin E."/>
            <person name="Tice H."/>
            <person name="Bruce D."/>
            <person name="Goodwin L."/>
            <person name="Pitluck S."/>
            <person name="Peters L."/>
            <person name="Mikhailova N."/>
            <person name="Saunders E."/>
            <person name="Kyrpides N."/>
            <person name="Mavromatis K."/>
            <person name="Ivanova N."/>
            <person name="Last F.I."/>
            <person name="Brettin T."/>
            <person name="Detter J.C."/>
            <person name="Han C."/>
            <person name="Larimer F."/>
            <person name="Land M."/>
            <person name="Hauser L."/>
            <person name="Markowitz V."/>
            <person name="Cheng J.-F."/>
            <person name="Hugenholtz P."/>
            <person name="Woyke T."/>
            <person name="Wu D."/>
            <person name="Spring S."/>
            <person name="Schroeder M."/>
            <person name="Brambilla E.-M."/>
            <person name="Klenk H.-P."/>
            <person name="Eisen J.A."/>
        </authorList>
    </citation>
    <scope>NUCLEOTIDE SEQUENCE [LARGE SCALE GENOMIC DNA]</scope>
    <source>
        <strain evidence="7">ATCC BAA-1197 / DSM 17291 / Cas60314</strain>
    </source>
</reference>
<evidence type="ECO:0000256" key="1">
    <source>
        <dbReference type="ARBA" id="ARBA00001933"/>
    </source>
</evidence>
<dbReference type="Proteomes" id="UP000005868">
    <property type="component" value="Chromosome"/>
</dbReference>
<protein>
    <submittedName>
        <fullName evidence="6">L-threonine ammonia-lyase</fullName>
        <ecNumber evidence="6">4.3.1.19</ecNumber>
    </submittedName>
</protein>
<evidence type="ECO:0000259" key="5">
    <source>
        <dbReference type="Pfam" id="PF00291"/>
    </source>
</evidence>
<dbReference type="GO" id="GO:0006565">
    <property type="term" value="P:L-serine catabolic process"/>
    <property type="evidence" value="ECO:0007669"/>
    <property type="project" value="TreeGrafter"/>
</dbReference>
<keyword evidence="7" id="KW-1185">Reference proteome</keyword>
<name>G7V9D0_THELD</name>
<evidence type="ECO:0000313" key="6">
    <source>
        <dbReference type="EMBL" id="AER67590.1"/>
    </source>
</evidence>
<dbReference type="GO" id="GO:0003941">
    <property type="term" value="F:L-serine ammonia-lyase activity"/>
    <property type="evidence" value="ECO:0007669"/>
    <property type="project" value="TreeGrafter"/>
</dbReference>
<dbReference type="GO" id="GO:0004794">
    <property type="term" value="F:threonine deaminase activity"/>
    <property type="evidence" value="ECO:0007669"/>
    <property type="project" value="UniProtKB-EC"/>
</dbReference>
<comment type="similarity">
    <text evidence="2">Belongs to the serine/threonine dehydratase family.</text>
</comment>
<dbReference type="Gene3D" id="3.40.50.1100">
    <property type="match status" value="2"/>
</dbReference>
<dbReference type="AlphaFoldDB" id="G7V9D0"/>
<sequence length="323" mass="35004">MFINPSMKDLLLAARFLKGKVRHTPTEKSLPLSEIAGGEVYLKWENQQLTGSFKVRGALNKMFSLTEEEKKRGVVTASSGNHAQGIAIAASMLKVKATICVPGVCPETKKKAIKRYGGPWVDLVVAGHFYDDAEAKAHSLEREEKMTYISSFEDPYIICGAGTAGLEMMMDEPEIDTIIVPAGGGGLISGIALAAKTLRPDVEIWGVQSVSSQPYVASWPTGRVVEVEYKDSLADGLTGWIPQSLLDLARRRVKGFVAVTEEEIAKAIVWLFREHHQVVEGAGAVGVAALLSGKISGWGRKTGIIISGGNIDHLTLEEILRKY</sequence>